<dbReference type="AlphaFoldDB" id="A0A382TA65"/>
<reference evidence="1" key="1">
    <citation type="submission" date="2018-05" db="EMBL/GenBank/DDBJ databases">
        <authorList>
            <person name="Lanie J.A."/>
            <person name="Ng W.-L."/>
            <person name="Kazmierczak K.M."/>
            <person name="Andrzejewski T.M."/>
            <person name="Davidsen T.M."/>
            <person name="Wayne K.J."/>
            <person name="Tettelin H."/>
            <person name="Glass J.I."/>
            <person name="Rusch D."/>
            <person name="Podicherti R."/>
            <person name="Tsui H.-C.T."/>
            <person name="Winkler M.E."/>
        </authorList>
    </citation>
    <scope>NUCLEOTIDE SEQUENCE</scope>
</reference>
<protein>
    <recommendedName>
        <fullName evidence="2">PAS domain-containing protein</fullName>
    </recommendedName>
</protein>
<accession>A0A382TA65</accession>
<organism evidence="1">
    <name type="scientific">marine metagenome</name>
    <dbReference type="NCBI Taxonomy" id="408172"/>
    <lineage>
        <taxon>unclassified sequences</taxon>
        <taxon>metagenomes</taxon>
        <taxon>ecological metagenomes</taxon>
    </lineage>
</organism>
<name>A0A382TA65_9ZZZZ</name>
<dbReference type="EMBL" id="UINC01134884">
    <property type="protein sequence ID" value="SVD18695.1"/>
    <property type="molecule type" value="Genomic_DNA"/>
</dbReference>
<proteinExistence type="predicted"/>
<sequence>MYQENINLSFEEVLDAAKIGIVALSDKCTINMMNVGLSNIFGYER</sequence>
<gene>
    <name evidence="1" type="ORF">METZ01_LOCUS371549</name>
</gene>
<evidence type="ECO:0008006" key="2">
    <source>
        <dbReference type="Google" id="ProtNLM"/>
    </source>
</evidence>
<evidence type="ECO:0000313" key="1">
    <source>
        <dbReference type="EMBL" id="SVD18695.1"/>
    </source>
</evidence>
<feature type="non-terminal residue" evidence="1">
    <location>
        <position position="45"/>
    </location>
</feature>